<evidence type="ECO:0000313" key="1">
    <source>
        <dbReference type="EMBL" id="KUJ77073.1"/>
    </source>
</evidence>
<dbReference type="AlphaFoldDB" id="A0A0X3TMZ0"/>
<accession>A0A0X3TMZ0</accession>
<sequence length="119" mass="13525">MQRVHQALVIHPQPWTTRGLAKYTNLPQTSVRRQLNLLANPNVKHVDDGFQITEMGLALNWTVHRELTKFVRGGHRFSQELISAHKQSNGVNGAGGIDYEWLATHVWWPVIEAPEILDA</sequence>
<reference evidence="2" key="1">
    <citation type="submission" date="2015-12" db="EMBL/GenBank/DDBJ databases">
        <authorList>
            <person name="Zhang G."/>
            <person name="Stingl U."/>
        </authorList>
    </citation>
    <scope>NUCLEOTIDE SEQUENCE [LARGE SCALE GENOMIC DNA]</scope>
    <source>
        <strain evidence="2">ZGT108</strain>
    </source>
</reference>
<dbReference type="EMBL" id="LQBP01000013">
    <property type="protein sequence ID" value="KUJ77073.1"/>
    <property type="molecule type" value="Genomic_DNA"/>
</dbReference>
<organism evidence="1 2">
    <name type="scientific">Ruegeria profundi</name>
    <dbReference type="NCBI Taxonomy" id="1685378"/>
    <lineage>
        <taxon>Bacteria</taxon>
        <taxon>Pseudomonadati</taxon>
        <taxon>Pseudomonadota</taxon>
        <taxon>Alphaproteobacteria</taxon>
        <taxon>Rhodobacterales</taxon>
        <taxon>Roseobacteraceae</taxon>
        <taxon>Ruegeria</taxon>
    </lineage>
</organism>
<keyword evidence="2" id="KW-1185">Reference proteome</keyword>
<proteinExistence type="predicted"/>
<gene>
    <name evidence="1" type="ORF">AVO44_18690</name>
</gene>
<evidence type="ECO:0000313" key="2">
    <source>
        <dbReference type="Proteomes" id="UP000053690"/>
    </source>
</evidence>
<dbReference type="Proteomes" id="UP000053690">
    <property type="component" value="Unassembled WGS sequence"/>
</dbReference>
<name>A0A0X3TMZ0_9RHOB</name>
<comment type="caution">
    <text evidence="1">The sequence shown here is derived from an EMBL/GenBank/DDBJ whole genome shotgun (WGS) entry which is preliminary data.</text>
</comment>
<protein>
    <submittedName>
        <fullName evidence="1">Uncharacterized protein</fullName>
    </submittedName>
</protein>